<protein>
    <recommendedName>
        <fullName evidence="3">DUF1858 domain-containing protein</fullName>
    </recommendedName>
</protein>
<proteinExistence type="predicted"/>
<name>A0A1F5YFJ2_9BACT</name>
<evidence type="ECO:0008006" key="3">
    <source>
        <dbReference type="Google" id="ProtNLM"/>
    </source>
</evidence>
<evidence type="ECO:0000313" key="1">
    <source>
        <dbReference type="EMBL" id="OGF98746.1"/>
    </source>
</evidence>
<evidence type="ECO:0000313" key="2">
    <source>
        <dbReference type="Proteomes" id="UP000176992"/>
    </source>
</evidence>
<organism evidence="1 2">
    <name type="scientific">Candidatus Glassbacteria bacterium GWA2_58_10</name>
    <dbReference type="NCBI Taxonomy" id="1817865"/>
    <lineage>
        <taxon>Bacteria</taxon>
        <taxon>Candidatus Glassiibacteriota</taxon>
    </lineage>
</organism>
<dbReference type="Proteomes" id="UP000176992">
    <property type="component" value="Unassembled WGS sequence"/>
</dbReference>
<dbReference type="InterPro" id="IPR038062">
    <property type="entry name" value="ScdA-like_N_sf"/>
</dbReference>
<sequence length="66" mass="7410">MTDKFHEHMTLSETAKTGPQARKVIEKFFGKDCFTCPGFAAEPLFLGARMHAVNLDQLLAELNEPE</sequence>
<comment type="caution">
    <text evidence="1">The sequence shown here is derived from an EMBL/GenBank/DDBJ whole genome shotgun (WGS) entry which is preliminary data.</text>
</comment>
<reference evidence="1 2" key="1">
    <citation type="journal article" date="2016" name="Nat. Commun.">
        <title>Thousands of microbial genomes shed light on interconnected biogeochemical processes in an aquifer system.</title>
        <authorList>
            <person name="Anantharaman K."/>
            <person name="Brown C.T."/>
            <person name="Hug L.A."/>
            <person name="Sharon I."/>
            <person name="Castelle C.J."/>
            <person name="Probst A.J."/>
            <person name="Thomas B.C."/>
            <person name="Singh A."/>
            <person name="Wilkins M.J."/>
            <person name="Karaoz U."/>
            <person name="Brodie E.L."/>
            <person name="Williams K.H."/>
            <person name="Hubbard S.S."/>
            <person name="Banfield J.F."/>
        </authorList>
    </citation>
    <scope>NUCLEOTIDE SEQUENCE [LARGE SCALE GENOMIC DNA]</scope>
</reference>
<dbReference type="AlphaFoldDB" id="A0A1F5YFJ2"/>
<accession>A0A1F5YFJ2</accession>
<dbReference type="EMBL" id="MFIV01000066">
    <property type="protein sequence ID" value="OGF98746.1"/>
    <property type="molecule type" value="Genomic_DNA"/>
</dbReference>
<gene>
    <name evidence="1" type="ORF">A2Z86_07085</name>
</gene>
<dbReference type="SUPFAM" id="SSF140683">
    <property type="entry name" value="SP0561-like"/>
    <property type="match status" value="1"/>
</dbReference>
<dbReference type="Gene3D" id="1.10.3910.10">
    <property type="entry name" value="SP0561-like"/>
    <property type="match status" value="1"/>
</dbReference>